<comment type="caution">
    <text evidence="1">The sequence shown here is derived from an EMBL/GenBank/DDBJ whole genome shotgun (WGS) entry which is preliminary data.</text>
</comment>
<dbReference type="Gene3D" id="3.40.630.30">
    <property type="match status" value="1"/>
</dbReference>
<reference evidence="1" key="2">
    <citation type="submission" date="2022-07" db="EMBL/GenBank/DDBJ databases">
        <authorList>
            <person name="Goncalves M.F.M."/>
            <person name="Hilario S."/>
            <person name="Van De Peer Y."/>
            <person name="Esteves A.C."/>
            <person name="Alves A."/>
        </authorList>
    </citation>
    <scope>NUCLEOTIDE SEQUENCE</scope>
    <source>
        <strain evidence="1">MUM 19.33</strain>
    </source>
</reference>
<sequence length="121" mass="12946">MNADNISISFPHASSATDASLTTTLASIVNTSYATAEAGIWTAGHERTSPDDIASLIQKSQLAVVYNHTRSKQPIGCLVFKLISPALSNFGMLALDQTHRGSGTGGRMVHFAEEESRRQLV</sequence>
<dbReference type="AlphaFoldDB" id="A0A9P9XWW8"/>
<name>A0A9P9XWW8_9HYPO</name>
<dbReference type="EMBL" id="JAGIXG020000048">
    <property type="protein sequence ID" value="KAI6779337.1"/>
    <property type="molecule type" value="Genomic_DNA"/>
</dbReference>
<evidence type="ECO:0008006" key="3">
    <source>
        <dbReference type="Google" id="ProtNLM"/>
    </source>
</evidence>
<proteinExistence type="predicted"/>
<dbReference type="OrthoDB" id="5689at2759"/>
<evidence type="ECO:0000313" key="1">
    <source>
        <dbReference type="EMBL" id="KAI6779337.1"/>
    </source>
</evidence>
<keyword evidence="2" id="KW-1185">Reference proteome</keyword>
<accession>A0A9P9XWW8</accession>
<organism evidence="1 2">
    <name type="scientific">Emericellopsis cladophorae</name>
    <dbReference type="NCBI Taxonomy" id="2686198"/>
    <lineage>
        <taxon>Eukaryota</taxon>
        <taxon>Fungi</taxon>
        <taxon>Dikarya</taxon>
        <taxon>Ascomycota</taxon>
        <taxon>Pezizomycotina</taxon>
        <taxon>Sordariomycetes</taxon>
        <taxon>Hypocreomycetidae</taxon>
        <taxon>Hypocreales</taxon>
        <taxon>Bionectriaceae</taxon>
        <taxon>Emericellopsis</taxon>
    </lineage>
</organism>
<dbReference type="GeneID" id="75826954"/>
<dbReference type="SUPFAM" id="SSF55729">
    <property type="entry name" value="Acyl-CoA N-acyltransferases (Nat)"/>
    <property type="match status" value="1"/>
</dbReference>
<gene>
    <name evidence="1" type="ORF">J7T54_000435</name>
</gene>
<reference evidence="1" key="1">
    <citation type="journal article" date="2021" name="J Fungi (Basel)">
        <title>Genomic and Metabolomic Analyses of the Marine Fungus Emericellopsis cladophorae: Insights into Saltwater Adaptability Mechanisms and Its Biosynthetic Potential.</title>
        <authorList>
            <person name="Goncalves M.F.M."/>
            <person name="Hilario S."/>
            <person name="Van de Peer Y."/>
            <person name="Esteves A.C."/>
            <person name="Alves A."/>
        </authorList>
    </citation>
    <scope>NUCLEOTIDE SEQUENCE</scope>
    <source>
        <strain evidence="1">MUM 19.33</strain>
    </source>
</reference>
<dbReference type="InterPro" id="IPR016181">
    <property type="entry name" value="Acyl_CoA_acyltransferase"/>
</dbReference>
<protein>
    <recommendedName>
        <fullName evidence="3">N-acetyltransferase domain-containing protein</fullName>
    </recommendedName>
</protein>
<dbReference type="RefSeq" id="XP_051360193.1">
    <property type="nucleotide sequence ID" value="XM_051508722.1"/>
</dbReference>
<dbReference type="Proteomes" id="UP001055219">
    <property type="component" value="Unassembled WGS sequence"/>
</dbReference>
<evidence type="ECO:0000313" key="2">
    <source>
        <dbReference type="Proteomes" id="UP001055219"/>
    </source>
</evidence>